<evidence type="ECO:0000313" key="1">
    <source>
        <dbReference type="EMBL" id="CUO83836.1"/>
    </source>
</evidence>
<sequence>MEVVTFESEAYKALVGKIEKIAGYVAEAQLPSGEKKEAWLDSNQLAEA</sequence>
<accession>A0A174ICF7</accession>
<protein>
    <recommendedName>
        <fullName evidence="3">DNA-binding protein</fullName>
    </recommendedName>
</protein>
<dbReference type="AlphaFoldDB" id="A0A174ICF7"/>
<dbReference type="EMBL" id="CYZH01000018">
    <property type="protein sequence ID" value="CUO83836.1"/>
    <property type="molecule type" value="Genomic_DNA"/>
</dbReference>
<reference evidence="1 2" key="1">
    <citation type="submission" date="2015-09" db="EMBL/GenBank/DDBJ databases">
        <authorList>
            <consortium name="Pathogen Informatics"/>
        </authorList>
    </citation>
    <scope>NUCLEOTIDE SEQUENCE [LARGE SCALE GENOMIC DNA]</scope>
    <source>
        <strain evidence="1 2">2789STDY5608840</strain>
    </source>
</reference>
<evidence type="ECO:0008006" key="3">
    <source>
        <dbReference type="Google" id="ProtNLM"/>
    </source>
</evidence>
<organism evidence="1 2">
    <name type="scientific">Bacteroides finegoldii</name>
    <dbReference type="NCBI Taxonomy" id="338188"/>
    <lineage>
        <taxon>Bacteria</taxon>
        <taxon>Pseudomonadati</taxon>
        <taxon>Bacteroidota</taxon>
        <taxon>Bacteroidia</taxon>
        <taxon>Bacteroidales</taxon>
        <taxon>Bacteroidaceae</taxon>
        <taxon>Bacteroides</taxon>
    </lineage>
</organism>
<gene>
    <name evidence="1" type="ORF">ERS852397_02913</name>
</gene>
<evidence type="ECO:0000313" key="2">
    <source>
        <dbReference type="Proteomes" id="UP000095517"/>
    </source>
</evidence>
<proteinExistence type="predicted"/>
<name>A0A174ICF7_9BACE</name>
<dbReference type="Proteomes" id="UP000095517">
    <property type="component" value="Unassembled WGS sequence"/>
</dbReference>